<dbReference type="EMBL" id="JAWJWE010000036">
    <property type="protein sequence ID" value="KAK6629584.1"/>
    <property type="molecule type" value="Genomic_DNA"/>
</dbReference>
<comment type="subcellular location">
    <subcellularLocation>
        <location evidence="1">Secreted</location>
    </subcellularLocation>
</comment>
<evidence type="ECO:0000313" key="7">
    <source>
        <dbReference type="Proteomes" id="UP001372834"/>
    </source>
</evidence>
<proteinExistence type="inferred from homology"/>
<accession>A0AAN8P020</accession>
<evidence type="ECO:0000313" key="6">
    <source>
        <dbReference type="EMBL" id="KAK6629584.1"/>
    </source>
</evidence>
<organism evidence="6 7">
    <name type="scientific">Polyplax serrata</name>
    <name type="common">Common mouse louse</name>
    <dbReference type="NCBI Taxonomy" id="468196"/>
    <lineage>
        <taxon>Eukaryota</taxon>
        <taxon>Metazoa</taxon>
        <taxon>Ecdysozoa</taxon>
        <taxon>Arthropoda</taxon>
        <taxon>Hexapoda</taxon>
        <taxon>Insecta</taxon>
        <taxon>Pterygota</taxon>
        <taxon>Neoptera</taxon>
        <taxon>Paraneoptera</taxon>
        <taxon>Psocodea</taxon>
        <taxon>Troctomorpha</taxon>
        <taxon>Phthiraptera</taxon>
        <taxon>Anoplura</taxon>
        <taxon>Polyplacidae</taxon>
        <taxon>Polyplax</taxon>
    </lineage>
</organism>
<protein>
    <submittedName>
        <fullName evidence="6">Uncharacterized protein</fullName>
    </submittedName>
</protein>
<gene>
    <name evidence="6" type="ORF">RUM43_003401</name>
</gene>
<keyword evidence="4" id="KW-0732">Signal</keyword>
<dbReference type="Pfam" id="PF17065">
    <property type="entry name" value="UPF0669"/>
    <property type="match status" value="1"/>
</dbReference>
<evidence type="ECO:0000256" key="3">
    <source>
        <dbReference type="ARBA" id="ARBA00022525"/>
    </source>
</evidence>
<evidence type="ECO:0000256" key="5">
    <source>
        <dbReference type="ARBA" id="ARBA00023180"/>
    </source>
</evidence>
<keyword evidence="3" id="KW-0964">Secreted</keyword>
<sequence>MAGSAIRFVFMASFHKAVDYGVHLQHEQAISQLTDARYEFLWAVTGDVKKENFTYYYVMYDGTLQLELTSTAGDCDLYVSQNTVKPTYEPENNCLQSTTCGTDVVIVPKSFNRPFGIGVFGHPSHEVSQYILTISRVDDSLDIYHFDGYSELQGTHQITKDNKLPLIQNDRTEDEEEPGAMHLIMSVLRCLLEIFMIFL</sequence>
<dbReference type="GO" id="GO:0005576">
    <property type="term" value="C:extracellular region"/>
    <property type="evidence" value="ECO:0007669"/>
    <property type="project" value="UniProtKB-SubCell"/>
</dbReference>
<dbReference type="InterPro" id="IPR031420">
    <property type="entry name" value="UPF0669"/>
</dbReference>
<evidence type="ECO:0000256" key="2">
    <source>
        <dbReference type="ARBA" id="ARBA00008960"/>
    </source>
</evidence>
<reference evidence="6 7" key="1">
    <citation type="submission" date="2023-10" db="EMBL/GenBank/DDBJ databases">
        <title>Genomes of two closely related lineages of the louse Polyplax serrata with different host specificities.</title>
        <authorList>
            <person name="Martinu J."/>
            <person name="Tarabai H."/>
            <person name="Stefka J."/>
            <person name="Hypsa V."/>
        </authorList>
    </citation>
    <scope>NUCLEOTIDE SEQUENCE [LARGE SCALE GENOMIC DNA]</scope>
    <source>
        <strain evidence="6">HR10_N</strain>
    </source>
</reference>
<keyword evidence="5" id="KW-0325">Glycoprotein</keyword>
<dbReference type="PANTHER" id="PTHR31703">
    <property type="entry name" value="UPF0669 PROTEIN C6ORF120"/>
    <property type="match status" value="1"/>
</dbReference>
<evidence type="ECO:0000256" key="1">
    <source>
        <dbReference type="ARBA" id="ARBA00004613"/>
    </source>
</evidence>
<name>A0AAN8P020_POLSC</name>
<comment type="caution">
    <text evidence="6">The sequence shown here is derived from an EMBL/GenBank/DDBJ whole genome shotgun (WGS) entry which is preliminary data.</text>
</comment>
<dbReference type="AlphaFoldDB" id="A0AAN8P020"/>
<dbReference type="Proteomes" id="UP001372834">
    <property type="component" value="Unassembled WGS sequence"/>
</dbReference>
<evidence type="ECO:0000256" key="4">
    <source>
        <dbReference type="ARBA" id="ARBA00022729"/>
    </source>
</evidence>
<dbReference type="PANTHER" id="PTHR31703:SF2">
    <property type="entry name" value="UPF0669 PROTEIN C6ORF120"/>
    <property type="match status" value="1"/>
</dbReference>
<comment type="similarity">
    <text evidence="2">Belongs to the UPF0669 family.</text>
</comment>